<feature type="domain" description="DUF6598" evidence="2">
    <location>
        <begin position="672"/>
        <end position="715"/>
    </location>
</feature>
<evidence type="ECO:0000259" key="2">
    <source>
        <dbReference type="Pfam" id="PF20241"/>
    </source>
</evidence>
<protein>
    <recommendedName>
        <fullName evidence="2">DUF6598 domain-containing protein</fullName>
    </recommendedName>
</protein>
<proteinExistence type="predicted"/>
<dbReference type="STRING" id="40148.A0A0D9Z1W6"/>
<feature type="signal peptide" evidence="1">
    <location>
        <begin position="1"/>
        <end position="21"/>
    </location>
</feature>
<dbReference type="InterPro" id="IPR046533">
    <property type="entry name" value="DUF6598"/>
</dbReference>
<feature type="domain" description="DUF6598" evidence="2">
    <location>
        <begin position="720"/>
        <end position="871"/>
    </location>
</feature>
<name>A0A0D9Z1W6_9ORYZ</name>
<keyword evidence="1" id="KW-0732">Signal</keyword>
<dbReference type="Proteomes" id="UP000026961">
    <property type="component" value="Chromosome 3"/>
</dbReference>
<dbReference type="AlphaFoldDB" id="A0A0D9Z1W6"/>
<dbReference type="HOGENOM" id="CLU_330754_0_0_1"/>
<feature type="chain" id="PRO_5002352099" description="DUF6598 domain-containing protein" evidence="1">
    <location>
        <begin position="22"/>
        <end position="895"/>
    </location>
</feature>
<dbReference type="PANTHER" id="PTHR33065">
    <property type="entry name" value="OS07G0486400 PROTEIN"/>
    <property type="match status" value="1"/>
</dbReference>
<dbReference type="Gramene" id="OGLUM03G03180.1">
    <property type="protein sequence ID" value="OGLUM03G03180.1"/>
    <property type="gene ID" value="OGLUM03G03180"/>
</dbReference>
<dbReference type="Pfam" id="PF20241">
    <property type="entry name" value="DUF6598"/>
    <property type="match status" value="2"/>
</dbReference>
<reference evidence="3" key="2">
    <citation type="submission" date="2018-05" db="EMBL/GenBank/DDBJ databases">
        <title>OgluRS3 (Oryza glumaepatula Reference Sequence Version 3).</title>
        <authorList>
            <person name="Zhang J."/>
            <person name="Kudrna D."/>
            <person name="Lee S."/>
            <person name="Talag J."/>
            <person name="Welchert J."/>
            <person name="Wing R.A."/>
        </authorList>
    </citation>
    <scope>NUCLEOTIDE SEQUENCE [LARGE SCALE GENOMIC DNA]</scope>
</reference>
<evidence type="ECO:0000313" key="4">
    <source>
        <dbReference type="Proteomes" id="UP000026961"/>
    </source>
</evidence>
<dbReference type="InterPro" id="IPR007658">
    <property type="entry name" value="DUF594"/>
</dbReference>
<sequence>MWRGPIRLLFLFLAATPPLSSSELRRPRQLYDALSIAIHITIPNPNLAGVRGNSCAIPLVAAAAGVPAPLHSSVGASSSQPLVALSHQRRTCGSLASAAPAVARTHRRLLQVGAAARTESTGVPIGFYTPLFEVMVVSEYVRKRYVRCCLLDRILWLVCHGKLAETIGSSLGQFDLLNGAKKGYIPERIVRLYHMVRSFILLTDDKDYRIKKGKNLRPVPESVEKALCETLLSNRKQLTQGLRLLTRSKLQAESEELLTYCQLAEIETIVVWHVATCKLEQQSPHEPVESYQVATALSKYCAYLVFYNPKLLPVGNTSVRHTCKTLVRHDSSCDRSCGGDDCMIRKGEALAAALLKGRELNKSSKEPGMWTELAEFWSELLISLAPFGSVGAHEKGLGDGGEFITHLWALLYHAGIDAKYSWSSASTAGGESGGRADVYPFQNGMDTVSHAMNWSLRLSAAKMADSSKQVGMDTDGGGAAAAAVDGQNLPVLVTNRKRELTLEGKALPVDCSGRRRIDLEKDLSMIGSPFTKHTSDKNGDNNEMRDVDERCTMDVDNTEMRDVVHERDARDVELGDMAAAKELEQGHMASVKEESELIKVVEVLHMVRCREITEYNLKLGRYVPTRFCFRNIALFDLDKECEYIHSSIILQNLGVGHRSNRSIARNIHGWCTLNISSIKVTESDVGYPISVFGTVLARDEYDFRRDRDDPQLITSLVRVDGDVDKVFCKGVREHHADACLIRPVTLWLRSCLSTVILVYSPVESAIEACVAVNIQGVVSNFNGKVTAWTTEYHENKIVLYDSKVAGTKTVLGVDGSVELTRRFVAVELEDILVLNICVFEGEDEVEFELYLGQNDEECTLQQGPYKLQVKISWTAAMKKRWRERSMKLGRKFVLV</sequence>
<accession>A0A0D9Z1W6</accession>
<dbReference type="PANTHER" id="PTHR33065:SF186">
    <property type="entry name" value="OS08G0134900 PROTEIN"/>
    <property type="match status" value="1"/>
</dbReference>
<reference evidence="3" key="1">
    <citation type="submission" date="2015-04" db="UniProtKB">
        <authorList>
            <consortium name="EnsemblPlants"/>
        </authorList>
    </citation>
    <scope>IDENTIFICATION</scope>
</reference>
<dbReference type="EnsemblPlants" id="OGLUM03G03180.1">
    <property type="protein sequence ID" value="OGLUM03G03180.1"/>
    <property type="gene ID" value="OGLUM03G03180"/>
</dbReference>
<dbReference type="Pfam" id="PF04578">
    <property type="entry name" value="DUF594"/>
    <property type="match status" value="1"/>
</dbReference>
<evidence type="ECO:0000313" key="3">
    <source>
        <dbReference type="EnsemblPlants" id="OGLUM03G03180.1"/>
    </source>
</evidence>
<organism evidence="3">
    <name type="scientific">Oryza glumipatula</name>
    <dbReference type="NCBI Taxonomy" id="40148"/>
    <lineage>
        <taxon>Eukaryota</taxon>
        <taxon>Viridiplantae</taxon>
        <taxon>Streptophyta</taxon>
        <taxon>Embryophyta</taxon>
        <taxon>Tracheophyta</taxon>
        <taxon>Spermatophyta</taxon>
        <taxon>Magnoliopsida</taxon>
        <taxon>Liliopsida</taxon>
        <taxon>Poales</taxon>
        <taxon>Poaceae</taxon>
        <taxon>BOP clade</taxon>
        <taxon>Oryzoideae</taxon>
        <taxon>Oryzeae</taxon>
        <taxon>Oryzinae</taxon>
        <taxon>Oryza</taxon>
    </lineage>
</organism>
<evidence type="ECO:0000256" key="1">
    <source>
        <dbReference type="SAM" id="SignalP"/>
    </source>
</evidence>
<keyword evidence="4" id="KW-1185">Reference proteome</keyword>